<evidence type="ECO:0000313" key="2">
    <source>
        <dbReference type="EMBL" id="GJE59656.1"/>
    </source>
</evidence>
<feature type="compositionally biased region" description="Low complexity" evidence="1">
    <location>
        <begin position="73"/>
        <end position="95"/>
    </location>
</feature>
<reference evidence="2" key="1">
    <citation type="journal article" date="2021" name="Front. Microbiol.">
        <title>Comprehensive Comparative Genomics and Phenotyping of Methylobacterium Species.</title>
        <authorList>
            <person name="Alessa O."/>
            <person name="Ogura Y."/>
            <person name="Fujitani Y."/>
            <person name="Takami H."/>
            <person name="Hayashi T."/>
            <person name="Sahin N."/>
            <person name="Tani A."/>
        </authorList>
    </citation>
    <scope>NUCLEOTIDE SEQUENCE</scope>
    <source>
        <strain evidence="2">DSM 23632</strain>
    </source>
</reference>
<feature type="region of interest" description="Disordered" evidence="1">
    <location>
        <begin position="1"/>
        <end position="34"/>
    </location>
</feature>
<keyword evidence="3" id="KW-1185">Reference proteome</keyword>
<dbReference type="RefSeq" id="WP_238182226.1">
    <property type="nucleotide sequence ID" value="NZ_BPRB01000088.1"/>
</dbReference>
<dbReference type="EMBL" id="BPRB01000088">
    <property type="protein sequence ID" value="GJE59656.1"/>
    <property type="molecule type" value="Genomic_DNA"/>
</dbReference>
<feature type="region of interest" description="Disordered" evidence="1">
    <location>
        <begin position="73"/>
        <end position="151"/>
    </location>
</feature>
<gene>
    <name evidence="2" type="ORF">MPOCJGCO_1754</name>
</gene>
<evidence type="ECO:0000313" key="3">
    <source>
        <dbReference type="Proteomes" id="UP001055057"/>
    </source>
</evidence>
<accession>A0ABQ4TWM3</accession>
<proteinExistence type="predicted"/>
<reference evidence="2" key="2">
    <citation type="submission" date="2021-08" db="EMBL/GenBank/DDBJ databases">
        <authorList>
            <person name="Tani A."/>
            <person name="Ola A."/>
            <person name="Ogura Y."/>
            <person name="Katsura K."/>
            <person name="Hayashi T."/>
        </authorList>
    </citation>
    <scope>NUCLEOTIDE SEQUENCE</scope>
    <source>
        <strain evidence="2">DSM 23632</strain>
    </source>
</reference>
<dbReference type="Proteomes" id="UP001055057">
    <property type="component" value="Unassembled WGS sequence"/>
</dbReference>
<name>A0ABQ4TWM3_9HYPH</name>
<evidence type="ECO:0000256" key="1">
    <source>
        <dbReference type="SAM" id="MobiDB-lite"/>
    </source>
</evidence>
<comment type="caution">
    <text evidence="2">The sequence shown here is derived from an EMBL/GenBank/DDBJ whole genome shotgun (WGS) entry which is preliminary data.</text>
</comment>
<sequence>MSTISRPSPSYLHATQRRPPSEKTRLSSAIGSEVSAGTLASADVTALDAIDSSLTADRSADATPARVVQQLQSARASNAGYAASGSAGSGTRASAVLFDVQSRGRPGTGTAYRPPGRHGRGGAISPAPPTWARVGSRMRRPGPARWTSVPA</sequence>
<organism evidence="2 3">
    <name type="scientific">Methylobacterium trifolii</name>
    <dbReference type="NCBI Taxonomy" id="1003092"/>
    <lineage>
        <taxon>Bacteria</taxon>
        <taxon>Pseudomonadati</taxon>
        <taxon>Pseudomonadota</taxon>
        <taxon>Alphaproteobacteria</taxon>
        <taxon>Hyphomicrobiales</taxon>
        <taxon>Methylobacteriaceae</taxon>
        <taxon>Methylobacterium</taxon>
    </lineage>
</organism>
<protein>
    <submittedName>
        <fullName evidence="2">Uncharacterized protein</fullName>
    </submittedName>
</protein>